<comment type="caution">
    <text evidence="8">The sequence shown here is derived from an EMBL/GenBank/DDBJ whole genome shotgun (WGS) entry which is preliminary data.</text>
</comment>
<dbReference type="PATRIC" id="fig|913848.6.peg.2259"/>
<protein>
    <recommendedName>
        <fullName evidence="10">GlsB/YeaQ/YmgE family stress response membrane protein</fullName>
    </recommendedName>
</protein>
<dbReference type="EMBL" id="AZCN01000070">
    <property type="protein sequence ID" value="KRK14690.1"/>
    <property type="molecule type" value="Genomic_DNA"/>
</dbReference>
<dbReference type="Proteomes" id="UP000051181">
    <property type="component" value="Unassembled WGS sequence"/>
</dbReference>
<evidence type="ECO:0000256" key="7">
    <source>
        <dbReference type="SAM" id="Phobius"/>
    </source>
</evidence>
<dbReference type="PANTHER" id="PTHR33884">
    <property type="entry name" value="UPF0410 PROTEIN YMGE"/>
    <property type="match status" value="1"/>
</dbReference>
<evidence type="ECO:0000256" key="6">
    <source>
        <dbReference type="ARBA" id="ARBA00023136"/>
    </source>
</evidence>
<comment type="similarity">
    <text evidence="2">Belongs to the UPF0410 family.</text>
</comment>
<dbReference type="InterPro" id="IPR007341">
    <property type="entry name" value="Transgly_assoc"/>
</dbReference>
<proteinExistence type="inferred from homology"/>
<evidence type="ECO:0000256" key="5">
    <source>
        <dbReference type="ARBA" id="ARBA00022989"/>
    </source>
</evidence>
<evidence type="ECO:0000313" key="8">
    <source>
        <dbReference type="EMBL" id="KRK14690.1"/>
    </source>
</evidence>
<keyword evidence="3" id="KW-1003">Cell membrane</keyword>
<evidence type="ECO:0000256" key="2">
    <source>
        <dbReference type="ARBA" id="ARBA00011006"/>
    </source>
</evidence>
<evidence type="ECO:0008006" key="10">
    <source>
        <dbReference type="Google" id="ProtNLM"/>
    </source>
</evidence>
<dbReference type="Pfam" id="PF04226">
    <property type="entry name" value="Transgly_assoc"/>
    <property type="match status" value="1"/>
</dbReference>
<accession>A0A0R1F658</accession>
<name>A0A0R1F658_9LACO</name>
<organism evidence="8 9">
    <name type="scientific">Loigolactobacillus coryniformis subsp. coryniformis KCTC 3167 = DSM 20001</name>
    <dbReference type="NCBI Taxonomy" id="913848"/>
    <lineage>
        <taxon>Bacteria</taxon>
        <taxon>Bacillati</taxon>
        <taxon>Bacillota</taxon>
        <taxon>Bacilli</taxon>
        <taxon>Lactobacillales</taxon>
        <taxon>Lactobacillaceae</taxon>
        <taxon>Loigolactobacillus</taxon>
    </lineage>
</organism>
<dbReference type="AlphaFoldDB" id="A0A0R1F658"/>
<keyword evidence="5 7" id="KW-1133">Transmembrane helix</keyword>
<feature type="transmembrane region" description="Helical" evidence="7">
    <location>
        <begin position="42"/>
        <end position="62"/>
    </location>
</feature>
<gene>
    <name evidence="8" type="ORF">FD22_GL002212</name>
</gene>
<dbReference type="PANTHER" id="PTHR33884:SF3">
    <property type="entry name" value="UPF0410 PROTEIN YMGE"/>
    <property type="match status" value="1"/>
</dbReference>
<evidence type="ECO:0000256" key="3">
    <source>
        <dbReference type="ARBA" id="ARBA00022475"/>
    </source>
</evidence>
<evidence type="ECO:0000256" key="4">
    <source>
        <dbReference type="ARBA" id="ARBA00022692"/>
    </source>
</evidence>
<evidence type="ECO:0000313" key="9">
    <source>
        <dbReference type="Proteomes" id="UP000051181"/>
    </source>
</evidence>
<keyword evidence="4 7" id="KW-0812">Transmembrane</keyword>
<feature type="transmembrane region" description="Helical" evidence="7">
    <location>
        <begin position="68"/>
        <end position="92"/>
    </location>
</feature>
<dbReference type="GO" id="GO:0005886">
    <property type="term" value="C:plasma membrane"/>
    <property type="evidence" value="ECO:0007669"/>
    <property type="project" value="UniProtKB-SubCell"/>
</dbReference>
<dbReference type="eggNOG" id="COG2261">
    <property type="taxonomic scope" value="Bacteria"/>
</dbReference>
<sequence length="99" mass="10521">MYHNNQFYKKGLIDMLHLLWVLIVGAVIGVIAGAVTSRDLPLGWIGNIIAGLVGSWLGEMILGSWGPMIAGMAIIPSIIGAVVLVLIVSVIIGTRKKKS</sequence>
<comment type="subcellular location">
    <subcellularLocation>
        <location evidence="1">Cell membrane</location>
        <topology evidence="1">Multi-pass membrane protein</topology>
    </subcellularLocation>
</comment>
<keyword evidence="6 7" id="KW-0472">Membrane</keyword>
<evidence type="ECO:0000256" key="1">
    <source>
        <dbReference type="ARBA" id="ARBA00004651"/>
    </source>
</evidence>
<feature type="transmembrane region" description="Helical" evidence="7">
    <location>
        <begin position="15"/>
        <end position="35"/>
    </location>
</feature>
<reference evidence="8 9" key="1">
    <citation type="journal article" date="2015" name="Genome Announc.">
        <title>Expanding the biotechnology potential of lactobacilli through comparative genomics of 213 strains and associated genera.</title>
        <authorList>
            <person name="Sun Z."/>
            <person name="Harris H.M."/>
            <person name="McCann A."/>
            <person name="Guo C."/>
            <person name="Argimon S."/>
            <person name="Zhang W."/>
            <person name="Yang X."/>
            <person name="Jeffery I.B."/>
            <person name="Cooney J.C."/>
            <person name="Kagawa T.F."/>
            <person name="Liu W."/>
            <person name="Song Y."/>
            <person name="Salvetti E."/>
            <person name="Wrobel A."/>
            <person name="Rasinkangas P."/>
            <person name="Parkhill J."/>
            <person name="Rea M.C."/>
            <person name="O'Sullivan O."/>
            <person name="Ritari J."/>
            <person name="Douillard F.P."/>
            <person name="Paul Ross R."/>
            <person name="Yang R."/>
            <person name="Briner A.E."/>
            <person name="Felis G.E."/>
            <person name="de Vos W.M."/>
            <person name="Barrangou R."/>
            <person name="Klaenhammer T.R."/>
            <person name="Caufield P.W."/>
            <person name="Cui Y."/>
            <person name="Zhang H."/>
            <person name="O'Toole P.W."/>
        </authorList>
    </citation>
    <scope>NUCLEOTIDE SEQUENCE [LARGE SCALE GENOMIC DNA]</scope>
    <source>
        <strain evidence="8 9">DSM 20001</strain>
    </source>
</reference>